<sequence>MRVRRLAVIFVLLLLSIIVAAGGFSALLIGSQIDRQIKERNIELIDWRLAELDNQTLGIEKLEFRYQDRYLIKLLGLKVSSEAGFVNAVTESQSKDLLSKRQSIDKLSIEQLQIRVINGEVAASASESTFHFSRLVDSLKQQLAALSQSPILALVPSEIEIKHASFITACPAGECELQATLQLKAATTQDQLRLQLSLDGKDSAIPTVELQSQSQLRVPFHSGSPPFEFSINSRLKSAQTVQNDGLAISVVLTGRSLEEQGKNFLQISSKVHGQLPRMQTAKDSRRELTDEWFGLLKLYNRWSPKPLVEEELVAQLSPFFPIDWYAEEVKDVGGDFELIGKGKLDLDRFVATDTDSDLLRQVDLSSDVSLKINRPISLSGVASVHGNIQGSFTLKNGKIKHYAVKTDGIAEQLKKPDWLSAQGWKFNALQFTLQSAQQDPDDSLRQLPFQLSVVSLLEESGAVSPQNEKLSLQSNGVILFNESPTVELGEAKLNLQNAHLNLTPQQRLIDFKSDIRLSGRLNSKAAAIKVHQANLSGQLKKGKQSLKIRKLQLEAFQVAIDDIQQALKVLDIHGEKLRFDADFRNPEVALEGVNLTLRKIRLQAPQQETKPFKQFTAQYQGLVKNIKHSQLHPQSWSAKGKITAQVATSLDSLKSARLNGQLANAAGIQVEHVVDYQPRTLQATWKLADQYFLVGNPFSETFVSWPELLSASAGKLSAKGRFQLALRGMSSSTDFRKYLQNFLSAQSDITLSGIDGIYNETEFKKLNLDSRLHLTKGRVQTRIEKLDVEEANHGLIVGPIEVVAEMRTPLFDWQATEVDLQKAEVQVFDGKARLAPRVLQLNQPVSAELLLDNINLQALLQQYPSSEIQGTGLLQGRLPFSLDLSNRSNKKPVFFIADGRLYASDPGGVLQYQADSSALKQTHKSMELALNLLEDFHYKVLDSRISLDENQKLHLKLRLQGNNPKVERGRQVNFNIQIEEDLPALITSMQISSQISNTIQKRIQEKLQNRLNSNQ</sequence>
<reference evidence="1 2" key="1">
    <citation type="submission" date="2020-11" db="EMBL/GenBank/DDBJ databases">
        <title>Sulfur oxidizing isolate from Hospital Hole Sinkhole.</title>
        <authorList>
            <person name="Scott K.M."/>
        </authorList>
    </citation>
    <scope>NUCLEOTIDE SEQUENCE [LARGE SCALE GENOMIC DNA]</scope>
    <source>
        <strain evidence="1 2">HH1</strain>
    </source>
</reference>
<name>A0ABS0BW79_9GAMM</name>
<organism evidence="1 2">
    <name type="scientific">Thiomicrorhabdus heinhorstiae</name>
    <dbReference type="NCBI Taxonomy" id="2748010"/>
    <lineage>
        <taxon>Bacteria</taxon>
        <taxon>Pseudomonadati</taxon>
        <taxon>Pseudomonadota</taxon>
        <taxon>Gammaproteobacteria</taxon>
        <taxon>Thiotrichales</taxon>
        <taxon>Piscirickettsiaceae</taxon>
        <taxon>Thiomicrorhabdus</taxon>
    </lineage>
</organism>
<comment type="caution">
    <text evidence="1">The sequence shown here is derived from an EMBL/GenBank/DDBJ whole genome shotgun (WGS) entry which is preliminary data.</text>
</comment>
<keyword evidence="2" id="KW-1185">Reference proteome</keyword>
<dbReference type="InterPro" id="IPR021730">
    <property type="entry name" value="YdbH"/>
</dbReference>
<evidence type="ECO:0000313" key="1">
    <source>
        <dbReference type="EMBL" id="MBF6058078.1"/>
    </source>
</evidence>
<protein>
    <submittedName>
        <fullName evidence="1">YdbH domain-containing protein</fullName>
    </submittedName>
</protein>
<dbReference type="Pfam" id="PF11739">
    <property type="entry name" value="YdbH-like"/>
    <property type="match status" value="1"/>
</dbReference>
<evidence type="ECO:0000313" key="2">
    <source>
        <dbReference type="Proteomes" id="UP001193680"/>
    </source>
</evidence>
<proteinExistence type="predicted"/>
<gene>
    <name evidence="1" type="ORF">H8792_006950</name>
</gene>
<dbReference type="EMBL" id="JACBGI020000011">
    <property type="protein sequence ID" value="MBF6058078.1"/>
    <property type="molecule type" value="Genomic_DNA"/>
</dbReference>
<dbReference type="Proteomes" id="UP001193680">
    <property type="component" value="Unassembled WGS sequence"/>
</dbReference>
<dbReference type="RefSeq" id="WP_185978225.1">
    <property type="nucleotide sequence ID" value="NZ_JACBGI020000011.1"/>
</dbReference>
<accession>A0ABS0BW79</accession>